<sequence>MVRNVEIELNNETKDEQGIKWEPSLQQLIFLCVKTLIISPYKLVHLIKAHHQRSSHTAVSCSPSSQKALYFEGEGGGVPSAERPLFIQPSGRRR</sequence>
<name>A0A8J2PCP7_9HEXA</name>
<organism evidence="2 3">
    <name type="scientific">Allacma fusca</name>
    <dbReference type="NCBI Taxonomy" id="39272"/>
    <lineage>
        <taxon>Eukaryota</taxon>
        <taxon>Metazoa</taxon>
        <taxon>Ecdysozoa</taxon>
        <taxon>Arthropoda</taxon>
        <taxon>Hexapoda</taxon>
        <taxon>Collembola</taxon>
        <taxon>Symphypleona</taxon>
        <taxon>Sminthuridae</taxon>
        <taxon>Allacma</taxon>
    </lineage>
</organism>
<comment type="caution">
    <text evidence="2">The sequence shown here is derived from an EMBL/GenBank/DDBJ whole genome shotgun (WGS) entry which is preliminary data.</text>
</comment>
<dbReference type="AlphaFoldDB" id="A0A8J2PCP7"/>
<proteinExistence type="predicted"/>
<accession>A0A8J2PCP7</accession>
<keyword evidence="3" id="KW-1185">Reference proteome</keyword>
<protein>
    <submittedName>
        <fullName evidence="2">Uncharacterized protein</fullName>
    </submittedName>
</protein>
<evidence type="ECO:0000313" key="3">
    <source>
        <dbReference type="Proteomes" id="UP000708208"/>
    </source>
</evidence>
<evidence type="ECO:0000256" key="1">
    <source>
        <dbReference type="SAM" id="MobiDB-lite"/>
    </source>
</evidence>
<dbReference type="Proteomes" id="UP000708208">
    <property type="component" value="Unassembled WGS sequence"/>
</dbReference>
<dbReference type="EMBL" id="CAJVCH010372544">
    <property type="protein sequence ID" value="CAG7816538.1"/>
    <property type="molecule type" value="Genomic_DNA"/>
</dbReference>
<reference evidence="2" key="1">
    <citation type="submission" date="2021-06" db="EMBL/GenBank/DDBJ databases">
        <authorList>
            <person name="Hodson N. C."/>
            <person name="Mongue J. A."/>
            <person name="Jaron S. K."/>
        </authorList>
    </citation>
    <scope>NUCLEOTIDE SEQUENCE</scope>
</reference>
<gene>
    <name evidence="2" type="ORF">AFUS01_LOCUS27155</name>
</gene>
<evidence type="ECO:0000313" key="2">
    <source>
        <dbReference type="EMBL" id="CAG7816538.1"/>
    </source>
</evidence>
<feature type="region of interest" description="Disordered" evidence="1">
    <location>
        <begin position="72"/>
        <end position="94"/>
    </location>
</feature>